<reference evidence="6" key="1">
    <citation type="journal article" date="2013" name="PLoS Genet.">
        <title>The genome of Spraguea lophii and the basis of host-microsporidian interactions.</title>
        <authorList>
            <person name="Campbell S.E."/>
            <person name="Williams T.A."/>
            <person name="Yousuf A."/>
            <person name="Soanes D.M."/>
            <person name="Paszkiewicz K.H."/>
            <person name="Williams B.A.P."/>
        </authorList>
    </citation>
    <scope>NUCLEOTIDE SEQUENCE [LARGE SCALE GENOMIC DNA]</scope>
    <source>
        <strain evidence="6">42_110</strain>
    </source>
</reference>
<feature type="domain" description="Disease resistance R13L4/SHOC-2-like LRR" evidence="4">
    <location>
        <begin position="54"/>
        <end position="255"/>
    </location>
</feature>
<sequence>MNFLLIIFQRLVMCITYKITPGDYVFIRDLIVCSDEAYLNELYNEITRNSDFLCSFTLYESIKNNKKIKLLELNNKNIETGYNIFPKVFCEIADLRHLTIIGLNLCKLPNRFENLKDLKILNLSNNKFQEFPKVLFSLTTLKTLSININKITMIPSKIIEMTGLETLNINHSYNLKNIYVDLCKLENLKELDLSFNILLFANENFIDCSMYSDSHLNTNSGYCDENSSMDKHGETFSCLKNLLIHNNSLSLFPSYFQNFVNLEELDISENDFEKIPDEIYSFSKLKKLEINHNRIKIINIGNNIFNNMLKLCIRNNEILQCSISDNALQSLVSLDLSVNRIYKLDNNILKLKQLKYLIIFNNVLTEIEKYHHTRSGPSYLNLELKNISVLANIFYYNNIEKLIIRCSERFDGSIDIFENASANSKIKYLNLSNCYLANIPNTIFKLTNLTVFIANNNRIVELKNVFGT</sequence>
<name>S7W6J2_SPRLO</name>
<dbReference type="InterPro" id="IPR055414">
    <property type="entry name" value="LRR_R13L4/SHOC2-like"/>
</dbReference>
<evidence type="ECO:0000256" key="2">
    <source>
        <dbReference type="ARBA" id="ARBA00022737"/>
    </source>
</evidence>
<dbReference type="InParanoid" id="S7W6J2"/>
<dbReference type="Pfam" id="PF23598">
    <property type="entry name" value="LRR_14"/>
    <property type="match status" value="1"/>
</dbReference>
<evidence type="ECO:0000313" key="6">
    <source>
        <dbReference type="Proteomes" id="UP000014978"/>
    </source>
</evidence>
<dbReference type="InterPro" id="IPR003591">
    <property type="entry name" value="Leu-rich_rpt_typical-subtyp"/>
</dbReference>
<comment type="caution">
    <text evidence="5">The sequence shown here is derived from an EMBL/GenBank/DDBJ whole genome shotgun (WGS) entry which is preliminary data.</text>
</comment>
<dbReference type="GO" id="GO:0005737">
    <property type="term" value="C:cytoplasm"/>
    <property type="evidence" value="ECO:0007669"/>
    <property type="project" value="TreeGrafter"/>
</dbReference>
<dbReference type="InterPro" id="IPR032675">
    <property type="entry name" value="LRR_dom_sf"/>
</dbReference>
<keyword evidence="2" id="KW-0677">Repeat</keyword>
<evidence type="ECO:0000313" key="5">
    <source>
        <dbReference type="EMBL" id="EPR78406.1"/>
    </source>
</evidence>
<keyword evidence="1" id="KW-0433">Leucine-rich repeat</keyword>
<dbReference type="Pfam" id="PF00560">
    <property type="entry name" value="LRR_1"/>
    <property type="match status" value="2"/>
</dbReference>
<dbReference type="OrthoDB" id="266138at2759"/>
<dbReference type="PANTHER" id="PTHR48051:SF54">
    <property type="entry name" value="LEUCINE-RICH REPEAT-CONTAINING PROTEIN"/>
    <property type="match status" value="1"/>
</dbReference>
<dbReference type="SUPFAM" id="SSF52058">
    <property type="entry name" value="L domain-like"/>
    <property type="match status" value="2"/>
</dbReference>
<feature type="chain" id="PRO_5004546017" evidence="3">
    <location>
        <begin position="23"/>
        <end position="468"/>
    </location>
</feature>
<dbReference type="InterPro" id="IPR050216">
    <property type="entry name" value="LRR_domain-containing"/>
</dbReference>
<gene>
    <name evidence="5" type="ORF">SLOPH_2690</name>
</gene>
<protein>
    <submittedName>
        <fullName evidence="5">Leucine rich repeat protein</fullName>
    </submittedName>
</protein>
<dbReference type="SMART" id="SM00369">
    <property type="entry name" value="LRR_TYP"/>
    <property type="match status" value="6"/>
</dbReference>
<evidence type="ECO:0000256" key="1">
    <source>
        <dbReference type="ARBA" id="ARBA00022614"/>
    </source>
</evidence>
<dbReference type="SMART" id="SM00365">
    <property type="entry name" value="LRR_SD22"/>
    <property type="match status" value="5"/>
</dbReference>
<evidence type="ECO:0000256" key="3">
    <source>
        <dbReference type="SAM" id="SignalP"/>
    </source>
</evidence>
<feature type="non-terminal residue" evidence="5">
    <location>
        <position position="468"/>
    </location>
</feature>
<evidence type="ECO:0000259" key="4">
    <source>
        <dbReference type="Pfam" id="PF23598"/>
    </source>
</evidence>
<dbReference type="HOGENOM" id="CLU_016141_1_0_1"/>
<dbReference type="Proteomes" id="UP000014978">
    <property type="component" value="Unassembled WGS sequence"/>
</dbReference>
<keyword evidence="6" id="KW-1185">Reference proteome</keyword>
<accession>S7W6J2</accession>
<dbReference type="PANTHER" id="PTHR48051">
    <property type="match status" value="1"/>
</dbReference>
<keyword evidence="3" id="KW-0732">Signal</keyword>
<dbReference type="AlphaFoldDB" id="S7W6J2"/>
<dbReference type="Gene3D" id="3.80.10.10">
    <property type="entry name" value="Ribonuclease Inhibitor"/>
    <property type="match status" value="4"/>
</dbReference>
<organism evidence="5 6">
    <name type="scientific">Spraguea lophii (strain 42_110)</name>
    <name type="common">Microsporidian parasite</name>
    <dbReference type="NCBI Taxonomy" id="1358809"/>
    <lineage>
        <taxon>Eukaryota</taxon>
        <taxon>Fungi</taxon>
        <taxon>Fungi incertae sedis</taxon>
        <taxon>Microsporidia</taxon>
        <taxon>Spragueidae</taxon>
        <taxon>Spraguea</taxon>
    </lineage>
</organism>
<dbReference type="InterPro" id="IPR001611">
    <property type="entry name" value="Leu-rich_rpt"/>
</dbReference>
<dbReference type="PROSITE" id="PS51450">
    <property type="entry name" value="LRR"/>
    <property type="match status" value="3"/>
</dbReference>
<proteinExistence type="predicted"/>
<feature type="signal peptide" evidence="3">
    <location>
        <begin position="1"/>
        <end position="22"/>
    </location>
</feature>
<dbReference type="STRING" id="1358809.S7W6J2"/>
<dbReference type="EMBL" id="ATCN01000809">
    <property type="protein sequence ID" value="EPR78406.1"/>
    <property type="molecule type" value="Genomic_DNA"/>
</dbReference>
<dbReference type="VEuPathDB" id="MicrosporidiaDB:SLOPH_2690"/>